<dbReference type="EMBL" id="JAAMPJ010000024">
    <property type="protein sequence ID" value="NGY66482.1"/>
    <property type="molecule type" value="Genomic_DNA"/>
</dbReference>
<evidence type="ECO:0000313" key="3">
    <source>
        <dbReference type="Proteomes" id="UP000481360"/>
    </source>
</evidence>
<sequence length="62" mass="6679">MEKGQPSAQGSVPHATASQRIVEPLIGTPIHDQIATRLGIPHRLTATARPDLPPRDEAYADQ</sequence>
<dbReference type="Proteomes" id="UP000481360">
    <property type="component" value="Unassembled WGS sequence"/>
</dbReference>
<reference evidence="2 3" key="1">
    <citation type="submission" date="2020-03" db="EMBL/GenBank/DDBJ databases">
        <title>Isolation and identification of active actinomycetes.</title>
        <authorList>
            <person name="Sun X."/>
        </authorList>
    </citation>
    <scope>NUCLEOTIDE SEQUENCE [LARGE SCALE GENOMIC DNA]</scope>
    <source>
        <strain evidence="2 3">NEAU-D13</strain>
    </source>
</reference>
<organism evidence="2 3">
    <name type="scientific">Lentzea alba</name>
    <dbReference type="NCBI Taxonomy" id="2714351"/>
    <lineage>
        <taxon>Bacteria</taxon>
        <taxon>Bacillati</taxon>
        <taxon>Actinomycetota</taxon>
        <taxon>Actinomycetes</taxon>
        <taxon>Pseudonocardiales</taxon>
        <taxon>Pseudonocardiaceae</taxon>
        <taxon>Lentzea</taxon>
    </lineage>
</organism>
<gene>
    <name evidence="2" type="ORF">G7043_47140</name>
</gene>
<feature type="region of interest" description="Disordered" evidence="1">
    <location>
        <begin position="41"/>
        <end position="62"/>
    </location>
</feature>
<evidence type="ECO:0000256" key="1">
    <source>
        <dbReference type="SAM" id="MobiDB-lite"/>
    </source>
</evidence>
<comment type="caution">
    <text evidence="2">The sequence shown here is derived from an EMBL/GenBank/DDBJ whole genome shotgun (WGS) entry which is preliminary data.</text>
</comment>
<evidence type="ECO:0000313" key="2">
    <source>
        <dbReference type="EMBL" id="NGY66482.1"/>
    </source>
</evidence>
<name>A0A7C9S321_9PSEU</name>
<proteinExistence type="predicted"/>
<dbReference type="AlphaFoldDB" id="A0A7C9S321"/>
<feature type="compositionally biased region" description="Polar residues" evidence="1">
    <location>
        <begin position="1"/>
        <end position="10"/>
    </location>
</feature>
<feature type="region of interest" description="Disordered" evidence="1">
    <location>
        <begin position="1"/>
        <end position="20"/>
    </location>
</feature>
<keyword evidence="3" id="KW-1185">Reference proteome</keyword>
<accession>A0A7C9S321</accession>
<dbReference type="RefSeq" id="WP_166056291.1">
    <property type="nucleotide sequence ID" value="NZ_JAAMPJ010000024.1"/>
</dbReference>
<protein>
    <submittedName>
        <fullName evidence="2">Uncharacterized protein</fullName>
    </submittedName>
</protein>
<feature type="compositionally biased region" description="Basic and acidic residues" evidence="1">
    <location>
        <begin position="52"/>
        <end position="62"/>
    </location>
</feature>